<organism evidence="1 2">
    <name type="scientific">Pseudomonas cerasi</name>
    <dbReference type="NCBI Taxonomy" id="1583341"/>
    <lineage>
        <taxon>Bacteria</taxon>
        <taxon>Pseudomonadati</taxon>
        <taxon>Pseudomonadota</taxon>
        <taxon>Gammaproteobacteria</taxon>
        <taxon>Pseudomonadales</taxon>
        <taxon>Pseudomonadaceae</taxon>
        <taxon>Pseudomonas</taxon>
    </lineage>
</organism>
<dbReference type="RefSeq" id="WP_065349632.1">
    <property type="nucleotide sequence ID" value="NZ_JAQJVM010000003.1"/>
</dbReference>
<dbReference type="AlphaFoldDB" id="A0A193SNR1"/>
<sequence>MDAFQFNKEVKSLLKGYAVEYSTFASGDFGNLERIGLEGFNKLATVEFWSEGWIGIDIYDRACDEQVMNILLSPEEKDLVPKGFEKLLDILNRNS</sequence>
<proteinExistence type="predicted"/>
<accession>A0A193SNR1</accession>
<name>A0A193SNR1_9PSED</name>
<reference evidence="2" key="1">
    <citation type="submission" date="2017-11" db="EMBL/GenBank/DDBJ databases">
        <authorList>
            <person name="Blom J."/>
        </authorList>
    </citation>
    <scope>NUCLEOTIDE SEQUENCE [LARGE SCALE GENOMIC DNA]</scope>
</reference>
<evidence type="ECO:0000313" key="2">
    <source>
        <dbReference type="Proteomes" id="UP000239025"/>
    </source>
</evidence>
<gene>
    <name evidence="1" type="ORF">PL963_02297</name>
</gene>
<dbReference type="EMBL" id="LT963395">
    <property type="protein sequence ID" value="SOS19820.1"/>
    <property type="molecule type" value="Genomic_DNA"/>
</dbReference>
<evidence type="ECO:0000313" key="1">
    <source>
        <dbReference type="EMBL" id="SOS19820.1"/>
    </source>
</evidence>
<keyword evidence="2" id="KW-1185">Reference proteome</keyword>
<dbReference type="Proteomes" id="UP000239025">
    <property type="component" value="Chromosome 1"/>
</dbReference>
<protein>
    <submittedName>
        <fullName evidence="1">Uncharacterized protein</fullName>
    </submittedName>
</protein>